<evidence type="ECO:0000256" key="1">
    <source>
        <dbReference type="SAM" id="MobiDB-lite"/>
    </source>
</evidence>
<evidence type="ECO:0000313" key="3">
    <source>
        <dbReference type="RefSeq" id="XP_016681196.1"/>
    </source>
</evidence>
<proteinExistence type="predicted"/>
<dbReference type="PANTHER" id="PTHR33067:SF15">
    <property type="entry name" value="RNA-DIRECTED DNA POLYMERASE"/>
    <property type="match status" value="1"/>
</dbReference>
<dbReference type="PaxDb" id="3635-A0A1U8ISZ1"/>
<accession>A0A1U8ISZ1</accession>
<dbReference type="PANTHER" id="PTHR33067">
    <property type="entry name" value="RNA-DIRECTED DNA POLYMERASE-RELATED"/>
    <property type="match status" value="1"/>
</dbReference>
<gene>
    <name evidence="3" type="primary">LOC107899975</name>
</gene>
<reference evidence="2" key="1">
    <citation type="journal article" date="2020" name="Nat. Genet.">
        <title>Genomic diversifications of five Gossypium allopolyploid species and their impact on cotton improvement.</title>
        <authorList>
            <person name="Chen Z.J."/>
            <person name="Sreedasyam A."/>
            <person name="Ando A."/>
            <person name="Song Q."/>
            <person name="De Santiago L.M."/>
            <person name="Hulse-Kemp A.M."/>
            <person name="Ding M."/>
            <person name="Ye W."/>
            <person name="Kirkbride R.C."/>
            <person name="Jenkins J."/>
            <person name="Plott C."/>
            <person name="Lovell J."/>
            <person name="Lin Y.M."/>
            <person name="Vaughn R."/>
            <person name="Liu B."/>
            <person name="Simpson S."/>
            <person name="Scheffler B.E."/>
            <person name="Wen L."/>
            <person name="Saski C.A."/>
            <person name="Grover C.E."/>
            <person name="Hu G."/>
            <person name="Conover J.L."/>
            <person name="Carlson J.W."/>
            <person name="Shu S."/>
            <person name="Boston L.B."/>
            <person name="Williams M."/>
            <person name="Peterson D.G."/>
            <person name="McGee K."/>
            <person name="Jones D.C."/>
            <person name="Wendel J.F."/>
            <person name="Stelly D.M."/>
            <person name="Grimwood J."/>
            <person name="Schmutz J."/>
        </authorList>
    </citation>
    <scope>NUCLEOTIDE SEQUENCE [LARGE SCALE GENOMIC DNA]</scope>
    <source>
        <strain evidence="2">cv. TM-1</strain>
    </source>
</reference>
<dbReference type="AlphaFoldDB" id="A0A1U8ISZ1"/>
<dbReference type="KEGG" id="ghi:107899975"/>
<name>A0A1U8ISZ1_GOSHI</name>
<sequence>MTLRSGKVLEPVPGMSRAQDSSQNKKNLDIEAAIESAPQKSLAVPPPLPRRLVQCKEQEEKEIFNTFRKVEINIPLLDAIKKIPRYAKFLTTLCTSKRKLLSNEKVSVEENVSTILQRKIPPKCKDQGNRYNYSACRQICSNPEVVLEDVLTKVNGLIFLADFYIINMEDENSASSSDILLWRPFLSTARMKIDVWSGTLTMEFDGDMVRFNVYEDTGHPNDKLQIVPWRNVDLDVKQEELSMIQKPIREAVMEASKLELKLFLECSRIPTEKNSKMNGKAQRHLNPLMLGESAKGFKDSGKWSKPFYKNIQVHKMKILILNKPNV</sequence>
<protein>
    <submittedName>
        <fullName evidence="3">Uncharacterized protein</fullName>
    </submittedName>
</protein>
<dbReference type="RefSeq" id="XP_016681196.1">
    <property type="nucleotide sequence ID" value="XM_016825707.1"/>
</dbReference>
<organism evidence="2 3">
    <name type="scientific">Gossypium hirsutum</name>
    <name type="common">Upland cotton</name>
    <name type="synonym">Gossypium mexicanum</name>
    <dbReference type="NCBI Taxonomy" id="3635"/>
    <lineage>
        <taxon>Eukaryota</taxon>
        <taxon>Viridiplantae</taxon>
        <taxon>Streptophyta</taxon>
        <taxon>Embryophyta</taxon>
        <taxon>Tracheophyta</taxon>
        <taxon>Spermatophyta</taxon>
        <taxon>Magnoliopsida</taxon>
        <taxon>eudicotyledons</taxon>
        <taxon>Gunneridae</taxon>
        <taxon>Pentapetalae</taxon>
        <taxon>rosids</taxon>
        <taxon>malvids</taxon>
        <taxon>Malvales</taxon>
        <taxon>Malvaceae</taxon>
        <taxon>Malvoideae</taxon>
        <taxon>Gossypium</taxon>
    </lineage>
</organism>
<reference evidence="3" key="2">
    <citation type="submission" date="2025-08" db="UniProtKB">
        <authorList>
            <consortium name="RefSeq"/>
        </authorList>
    </citation>
    <scope>IDENTIFICATION</scope>
</reference>
<evidence type="ECO:0000313" key="2">
    <source>
        <dbReference type="Proteomes" id="UP000818029"/>
    </source>
</evidence>
<keyword evidence="2" id="KW-1185">Reference proteome</keyword>
<dbReference type="Proteomes" id="UP000818029">
    <property type="component" value="Chromosome D06"/>
</dbReference>
<dbReference type="GeneID" id="107899975"/>
<feature type="region of interest" description="Disordered" evidence="1">
    <location>
        <begin position="1"/>
        <end position="28"/>
    </location>
</feature>